<proteinExistence type="predicted"/>
<dbReference type="Proteomes" id="UP001161409">
    <property type="component" value="Unassembled WGS sequence"/>
</dbReference>
<evidence type="ECO:0000313" key="1">
    <source>
        <dbReference type="EMBL" id="GLQ04813.1"/>
    </source>
</evidence>
<dbReference type="PANTHER" id="PTHR43293">
    <property type="entry name" value="ACETATE COA-TRANSFERASE YDIF"/>
    <property type="match status" value="1"/>
</dbReference>
<dbReference type="InterPro" id="IPR004165">
    <property type="entry name" value="CoA_trans_fam_I"/>
</dbReference>
<evidence type="ECO:0000313" key="2">
    <source>
        <dbReference type="Proteomes" id="UP001161409"/>
    </source>
</evidence>
<keyword evidence="2" id="KW-1185">Reference proteome</keyword>
<sequence length="285" mass="31230">MAKFQSLKDAVAENLFDGDVAAFEGFTHLIPHAAAHEAIRQGRKDLTLVRMTPDVIYDQMIGMGMVKKAIFSYAGNPGVGLLRRLRDAVENQWPHPMEIEEHSHAAMANAYEAGASGLPCAVFRGYKGADLKKVNPNIREVTCPFTGEVLAAVPSVRPDVTFIHAQKANKRGDVLVEGIIGIQKEAVLAAKRSVVTVEEVVDNFDDVHPNACILPNWAVTAICEVPGGSHPSYAHGYYIRDNAAYLEWDKIASDRDGFKAWMKDNVLDATPEDFASRVSALRESK</sequence>
<dbReference type="Gene3D" id="3.30.30.40">
    <property type="match status" value="1"/>
</dbReference>
<dbReference type="SMART" id="SM00882">
    <property type="entry name" value="CoA_trans"/>
    <property type="match status" value="1"/>
</dbReference>
<dbReference type="Pfam" id="PF01144">
    <property type="entry name" value="CoA_trans"/>
    <property type="match status" value="1"/>
</dbReference>
<dbReference type="Gene3D" id="3.40.1080.10">
    <property type="entry name" value="Glutaconate Coenzyme A-transferase"/>
    <property type="match status" value="1"/>
</dbReference>
<dbReference type="EMBL" id="BSNF01000001">
    <property type="protein sequence ID" value="GLQ04813.1"/>
    <property type="molecule type" value="Genomic_DNA"/>
</dbReference>
<protein>
    <submittedName>
        <fullName evidence="1">3-oxoadipate--succinyl-CoA transferase subunit A</fullName>
    </submittedName>
</protein>
<dbReference type="GO" id="GO:0016740">
    <property type="term" value="F:transferase activity"/>
    <property type="evidence" value="ECO:0007669"/>
    <property type="project" value="UniProtKB-KW"/>
</dbReference>
<gene>
    <name evidence="1" type="ORF">GCM10007924_00340</name>
</gene>
<reference evidence="1" key="1">
    <citation type="journal article" date="2014" name="Int. J. Syst. Evol. Microbiol.">
        <title>Complete genome of a new Firmicutes species belonging to the dominant human colonic microbiota ('Ruminococcus bicirculans') reveals two chromosomes and a selective capacity to utilize plant glucans.</title>
        <authorList>
            <consortium name="NISC Comparative Sequencing Program"/>
            <person name="Wegmann U."/>
            <person name="Louis P."/>
            <person name="Goesmann A."/>
            <person name="Henrissat B."/>
            <person name="Duncan S.H."/>
            <person name="Flint H.J."/>
        </authorList>
    </citation>
    <scope>NUCLEOTIDE SEQUENCE</scope>
    <source>
        <strain evidence="1">NBRC 103408</strain>
    </source>
</reference>
<keyword evidence="1" id="KW-0808">Transferase</keyword>
<dbReference type="PANTHER" id="PTHR43293:SF3">
    <property type="entry name" value="CHOLESTEROL RING-CLEAVING HYDROLASE IPDB SUBUNIT"/>
    <property type="match status" value="1"/>
</dbReference>
<name>A0ABQ5TZ99_9PROT</name>
<reference evidence="1" key="2">
    <citation type="submission" date="2023-01" db="EMBL/GenBank/DDBJ databases">
        <title>Draft genome sequence of Sneathiella chinensis strain NBRC 103408.</title>
        <authorList>
            <person name="Sun Q."/>
            <person name="Mori K."/>
        </authorList>
    </citation>
    <scope>NUCLEOTIDE SEQUENCE</scope>
    <source>
        <strain evidence="1">NBRC 103408</strain>
    </source>
</reference>
<dbReference type="RefSeq" id="WP_169558862.1">
    <property type="nucleotide sequence ID" value="NZ_BSNF01000001.1"/>
</dbReference>
<accession>A0ABQ5TZ99</accession>
<comment type="caution">
    <text evidence="1">The sequence shown here is derived from an EMBL/GenBank/DDBJ whole genome shotgun (WGS) entry which is preliminary data.</text>
</comment>
<dbReference type="SUPFAM" id="SSF100950">
    <property type="entry name" value="NagB/RpiA/CoA transferase-like"/>
    <property type="match status" value="1"/>
</dbReference>
<dbReference type="InterPro" id="IPR037171">
    <property type="entry name" value="NagB/RpiA_transferase-like"/>
</dbReference>
<organism evidence="1 2">
    <name type="scientific">Sneathiella chinensis</name>
    <dbReference type="NCBI Taxonomy" id="349750"/>
    <lineage>
        <taxon>Bacteria</taxon>
        <taxon>Pseudomonadati</taxon>
        <taxon>Pseudomonadota</taxon>
        <taxon>Alphaproteobacteria</taxon>
        <taxon>Sneathiellales</taxon>
        <taxon>Sneathiellaceae</taxon>
        <taxon>Sneathiella</taxon>
    </lineage>
</organism>